<proteinExistence type="predicted"/>
<sequence length="89" mass="9629">MFAREVILTNKTGFHLRPAQLFVEKAAKYEAKISVKTDTGANVDGKSILGLMALGLKPGAKITIQAEGIDEVEAVNALVELVERKFGEE</sequence>
<dbReference type="AlphaFoldDB" id="A0A1L8CU54"/>
<keyword evidence="5" id="KW-0808">Transferase</keyword>
<evidence type="ECO:0000256" key="1">
    <source>
        <dbReference type="ARBA" id="ARBA00003681"/>
    </source>
</evidence>
<dbReference type="GO" id="GO:0016301">
    <property type="term" value="F:kinase activity"/>
    <property type="evidence" value="ECO:0007669"/>
    <property type="project" value="UniProtKB-KW"/>
</dbReference>
<dbReference type="Pfam" id="PF00381">
    <property type="entry name" value="PTS-HPr"/>
    <property type="match status" value="1"/>
</dbReference>
<dbReference type="PRINTS" id="PR00107">
    <property type="entry name" value="PHOSPHOCPHPR"/>
</dbReference>
<dbReference type="RefSeq" id="WP_075858933.1">
    <property type="nucleotide sequence ID" value="NZ_BDJK01000013.1"/>
</dbReference>
<dbReference type="SUPFAM" id="SSF55594">
    <property type="entry name" value="HPr-like"/>
    <property type="match status" value="1"/>
</dbReference>
<dbReference type="InterPro" id="IPR050399">
    <property type="entry name" value="HPr"/>
</dbReference>
<keyword evidence="5" id="KW-0418">Kinase</keyword>
<reference evidence="6" key="1">
    <citation type="submission" date="2016-12" db="EMBL/GenBank/DDBJ databases">
        <title>Draft Genome Sequences od Carboxydothermus pertinax and islandicus, Hydrogenogenic Carboxydotrophic Bacteria.</title>
        <authorList>
            <person name="Fukuyama Y."/>
            <person name="Ohmae K."/>
            <person name="Yoneda Y."/>
            <person name="Yoshida T."/>
            <person name="Sako Y."/>
        </authorList>
    </citation>
    <scope>NUCLEOTIDE SEQUENCE [LARGE SCALE GENOMIC DNA]</scope>
    <source>
        <strain evidence="6">Ug1</strain>
    </source>
</reference>
<protein>
    <recommendedName>
        <fullName evidence="2">Phosphocarrier protein HPr</fullName>
    </recommendedName>
</protein>
<comment type="caution">
    <text evidence="5">The sequence shown here is derived from an EMBL/GenBank/DDBJ whole genome shotgun (WGS) entry which is preliminary data.</text>
</comment>
<evidence type="ECO:0000256" key="3">
    <source>
        <dbReference type="ARBA" id="ARBA00022597"/>
    </source>
</evidence>
<keyword evidence="6" id="KW-1185">Reference proteome</keyword>
<evidence type="ECO:0000313" key="5">
    <source>
        <dbReference type="EMBL" id="GAV22450.1"/>
    </source>
</evidence>
<dbReference type="NCBIfam" id="TIGR01003">
    <property type="entry name" value="PTS_HPr_family"/>
    <property type="match status" value="1"/>
</dbReference>
<evidence type="ECO:0000259" key="4">
    <source>
        <dbReference type="PROSITE" id="PS51350"/>
    </source>
</evidence>
<dbReference type="OrthoDB" id="9809047at2"/>
<dbReference type="InterPro" id="IPR035895">
    <property type="entry name" value="HPr-like_sf"/>
</dbReference>
<comment type="function">
    <text evidence="1">General (non sugar-specific) component of the phosphoenolpyruvate-dependent sugar phosphotransferase system (sugar PTS). This major carbohydrate active-transport system catalyzes the phosphorylation of incoming sugar substrates concomitantly with their translocation across the cell membrane. The phosphoryl group from phosphoenolpyruvate (PEP) is transferred to the phosphoryl carrier protein HPr by enzyme I. Phospho-HPr then transfers it to the PTS EIIA domain.</text>
</comment>
<keyword evidence="3" id="KW-0813">Transport</keyword>
<dbReference type="PROSITE" id="PS51350">
    <property type="entry name" value="PTS_HPR_DOM"/>
    <property type="match status" value="1"/>
</dbReference>
<dbReference type="STRING" id="870242.cpu_09600"/>
<name>A0A1L8CU54_9THEO</name>
<dbReference type="PANTHER" id="PTHR33705">
    <property type="entry name" value="PHOSPHOCARRIER PROTEIN HPR"/>
    <property type="match status" value="1"/>
</dbReference>
<dbReference type="Proteomes" id="UP000187485">
    <property type="component" value="Unassembled WGS sequence"/>
</dbReference>
<evidence type="ECO:0000256" key="2">
    <source>
        <dbReference type="ARBA" id="ARBA00020422"/>
    </source>
</evidence>
<dbReference type="EMBL" id="BDJK01000013">
    <property type="protein sequence ID" value="GAV22450.1"/>
    <property type="molecule type" value="Genomic_DNA"/>
</dbReference>
<dbReference type="Gene3D" id="3.30.1340.10">
    <property type="entry name" value="HPr-like"/>
    <property type="match status" value="1"/>
</dbReference>
<dbReference type="PANTHER" id="PTHR33705:SF1">
    <property type="entry name" value="PHOSPHOCARRIER PROTEIN HPR"/>
    <property type="match status" value="1"/>
</dbReference>
<organism evidence="5 6">
    <name type="scientific">Carboxydothermus pertinax</name>
    <dbReference type="NCBI Taxonomy" id="870242"/>
    <lineage>
        <taxon>Bacteria</taxon>
        <taxon>Bacillati</taxon>
        <taxon>Bacillota</taxon>
        <taxon>Clostridia</taxon>
        <taxon>Thermoanaerobacterales</taxon>
        <taxon>Thermoanaerobacteraceae</taxon>
        <taxon>Carboxydothermus</taxon>
    </lineage>
</organism>
<gene>
    <name evidence="5" type="ORF">cpu_09600</name>
</gene>
<feature type="domain" description="HPr" evidence="4">
    <location>
        <begin position="1"/>
        <end position="89"/>
    </location>
</feature>
<evidence type="ECO:0000313" key="6">
    <source>
        <dbReference type="Proteomes" id="UP000187485"/>
    </source>
</evidence>
<keyword evidence="3" id="KW-0762">Sugar transport</keyword>
<dbReference type="InterPro" id="IPR000032">
    <property type="entry name" value="HPr-like"/>
</dbReference>
<accession>A0A1L8CU54</accession>
<dbReference type="CDD" id="cd00367">
    <property type="entry name" value="PTS-HPr_like"/>
    <property type="match status" value="1"/>
</dbReference>